<accession>A0A286H351</accession>
<keyword evidence="4" id="KW-1185">Reference proteome</keyword>
<protein>
    <submittedName>
        <fullName evidence="3">Putative ABC transporter-associated repeat protein</fullName>
    </submittedName>
</protein>
<feature type="transmembrane region" description="Helical" evidence="2">
    <location>
        <begin position="835"/>
        <end position="856"/>
    </location>
</feature>
<dbReference type="AlphaFoldDB" id="A0A286H351"/>
<evidence type="ECO:0000313" key="4">
    <source>
        <dbReference type="Proteomes" id="UP000219482"/>
    </source>
</evidence>
<proteinExistence type="predicted"/>
<evidence type="ECO:0000256" key="1">
    <source>
        <dbReference type="SAM" id="MobiDB-lite"/>
    </source>
</evidence>
<sequence>MIIITDMSSVQVPRRTTEGTVPVHRLGRTLAARRRTRSVAAGLSTLLLAGGVAALTGVGAAQAAETWNGRLVLDQGHVDAFHVTLEGGDLALRLREDVTGDDVVHDPADVALQVTDAGQIAVPDVPGYEFLGEPGDTVWMIPEIQDPAVVWAGWDTETIPLGALQGDTTTLSLTAARGPGEVHVFDSGPTGEAHIIFDPIDGPRSTAFRAGPGNHAHANWTFSAPGTYELDVTAEAVRADGASLQAMDTYVVVVGALPSDGGGTPTDPTPTDPPPGPTPTDPPPGPAPTDPGTGQPQQPAPGWGSLPASGRHVLDRGHVDIRSELTASGLRLVVRDDTSSPPVDHAAGAATLVAAPGAKVTNPVLEKVFGAGTTTAWVLPQTQVAELLWPGWNVGFGAGTTATAVRWELLGTRGPGEVSIFQSRLAADPVVLLGSVPGSPTSIEFREHAHGNWAFSAEGVYCLDSRFSAVGGPGSQTATLLVAVGAVDPAKVTEQMCGRTPEQIAGAPASGATPPPVAPLDPGLPPVPVGSVGGTPPAAVPPVSTTPACTPVPVTRRSAAVVASSGHFDLGAQVANGALVGLVKDDRSGTTWRDPAGVVFHMSDATRVGVPAGASYTFLGAAGTPVWLASQTQQAGVPWLGWNTQHPTLMAAVRGGVTFSLGSVSGPGRVEVFSTDSFGGVGQRIFSSGGGPKSLTVPMNTHQHANWAFTAPGVYRVPITQSATLNSGSRVSASAVLTFSVGPGNPAAAGGSATVTDYVGRTADGRECVLDAGQRGGLRNASAGAALDLAALGEIAQLPVVEELAAVSSDRDTARSVRARAREEATAAAAAERPWPLVALTAGGLTALVAGGTLWFRRRPMV</sequence>
<keyword evidence="2" id="KW-0472">Membrane</keyword>
<evidence type="ECO:0000256" key="2">
    <source>
        <dbReference type="SAM" id="Phobius"/>
    </source>
</evidence>
<dbReference type="InterPro" id="IPR022395">
    <property type="entry name" value="CHP03773_ABC_transptr-like"/>
</dbReference>
<organism evidence="3 4">
    <name type="scientific">Blastococcus haudaquaticus</name>
    <dbReference type="NCBI Taxonomy" id="1938745"/>
    <lineage>
        <taxon>Bacteria</taxon>
        <taxon>Bacillati</taxon>
        <taxon>Actinomycetota</taxon>
        <taxon>Actinomycetes</taxon>
        <taxon>Geodermatophilales</taxon>
        <taxon>Geodermatophilaceae</taxon>
        <taxon>Blastococcus</taxon>
    </lineage>
</organism>
<feature type="compositionally biased region" description="Low complexity" evidence="1">
    <location>
        <begin position="290"/>
        <end position="302"/>
    </location>
</feature>
<keyword evidence="2" id="KW-1133">Transmembrane helix</keyword>
<feature type="compositionally biased region" description="Pro residues" evidence="1">
    <location>
        <begin position="267"/>
        <end position="289"/>
    </location>
</feature>
<dbReference type="EMBL" id="OCNK01000004">
    <property type="protein sequence ID" value="SOE02230.1"/>
    <property type="molecule type" value="Genomic_DNA"/>
</dbReference>
<evidence type="ECO:0000313" key="3">
    <source>
        <dbReference type="EMBL" id="SOE02230.1"/>
    </source>
</evidence>
<dbReference type="NCBIfam" id="NF038134">
    <property type="entry name" value="choice_anch_M"/>
    <property type="match status" value="3"/>
</dbReference>
<dbReference type="NCBIfam" id="TIGR03769">
    <property type="entry name" value="P_ac_wall_RPT"/>
    <property type="match status" value="2"/>
</dbReference>
<gene>
    <name evidence="3" type="ORF">SAMN06272739_3432</name>
</gene>
<dbReference type="NCBIfam" id="TIGR03773">
    <property type="entry name" value="anch_rpt_wall"/>
    <property type="match status" value="1"/>
</dbReference>
<keyword evidence="2" id="KW-0812">Transmembrane</keyword>
<name>A0A286H351_9ACTN</name>
<dbReference type="Proteomes" id="UP000219482">
    <property type="component" value="Unassembled WGS sequence"/>
</dbReference>
<dbReference type="InterPro" id="IPR022435">
    <property type="entry name" value="Surface-anchored_actinobac"/>
</dbReference>
<reference evidence="4" key="1">
    <citation type="submission" date="2017-09" db="EMBL/GenBank/DDBJ databases">
        <authorList>
            <person name="Varghese N."/>
            <person name="Submissions S."/>
        </authorList>
    </citation>
    <scope>NUCLEOTIDE SEQUENCE [LARGE SCALE GENOMIC DNA]</scope>
    <source>
        <strain evidence="4">DSM 44270</strain>
    </source>
</reference>
<feature type="region of interest" description="Disordered" evidence="1">
    <location>
        <begin position="257"/>
        <end position="311"/>
    </location>
</feature>